<dbReference type="Proteomes" id="UP000677180">
    <property type="component" value="Chromosome"/>
</dbReference>
<feature type="transmembrane region" description="Helical" evidence="1">
    <location>
        <begin position="213"/>
        <end position="237"/>
    </location>
</feature>
<keyword evidence="5" id="KW-1185">Reference proteome</keyword>
<dbReference type="PANTHER" id="PTHR36834">
    <property type="entry name" value="MEMBRANE PROTEIN-RELATED"/>
    <property type="match status" value="1"/>
</dbReference>
<evidence type="ECO:0000313" key="3">
    <source>
        <dbReference type="EMBL" id="QUC10587.1"/>
    </source>
</evidence>
<dbReference type="Proteomes" id="UP000273044">
    <property type="component" value="Chromosome"/>
</dbReference>
<feature type="transmembrane region" description="Helical" evidence="1">
    <location>
        <begin position="6"/>
        <end position="27"/>
    </location>
</feature>
<keyword evidence="1" id="KW-1133">Transmembrane helix</keyword>
<keyword evidence="1" id="KW-0812">Transmembrane</keyword>
<keyword evidence="1" id="KW-0472">Membrane</keyword>
<dbReference type="EMBL" id="LR134406">
    <property type="protein sequence ID" value="VEH69366.1"/>
    <property type="molecule type" value="Genomic_DNA"/>
</dbReference>
<dbReference type="EMBL" id="CP072385">
    <property type="protein sequence ID" value="QUC10587.1"/>
    <property type="molecule type" value="Genomic_DNA"/>
</dbReference>
<dbReference type="RefSeq" id="WP_041696178.1">
    <property type="nucleotide sequence ID" value="NZ_CP040007.1"/>
</dbReference>
<dbReference type="PANTHER" id="PTHR36834:SF1">
    <property type="entry name" value="INTEGRAL MEMBRANE PROTEIN"/>
    <property type="match status" value="1"/>
</dbReference>
<name>A0A3S4W5P3_9ACTN</name>
<feature type="transmembrane region" description="Helical" evidence="1">
    <location>
        <begin position="136"/>
        <end position="158"/>
    </location>
</feature>
<dbReference type="GeneID" id="64406121"/>
<feature type="domain" description="VanZ-like" evidence="2">
    <location>
        <begin position="49"/>
        <end position="187"/>
    </location>
</feature>
<sequence length="378" mass="41893">MQDWVNNGLLAAIIGAVAFAALFLPGLVWQYRRFGRLSFARLLGLAAVCLYAAALLTYTLLPLPERSVEWCQLHARGMNLRPFAFIDDIREAAPGRSLRGLLTSFAVLQVAFNVVLFVPFGVILRRYFNRSVLVTTLLGAATSLLIELTQLTGLWFIYPCAFRAADVDDLMTNTLGTILGAVLAPVLLWWMPRAHQLVQDRLTPRPVTMWRRWIGMLIDAILVALVAGTTAVVLRVATLLFLGDVSEEWTLLIAPAAIALATITVFVWPAWNHLAASVGQTVVWLTPKWRNADGTLHDGSRLRRVVRSLVVPASWLIPMFLAPFGTSSPFIWLLPLVVPLSLVMVPFTRTHRSLSGWLTGAQMVDIRAEETDKALPVH</sequence>
<feature type="transmembrane region" description="Helical" evidence="1">
    <location>
        <begin position="170"/>
        <end position="192"/>
    </location>
</feature>
<evidence type="ECO:0000256" key="1">
    <source>
        <dbReference type="SAM" id="Phobius"/>
    </source>
</evidence>
<reference evidence="3" key="2">
    <citation type="submission" date="2021-03" db="EMBL/GenBank/DDBJ databases">
        <title>Human Oral Microbial Genomes.</title>
        <authorList>
            <person name="Johnston C.D."/>
            <person name="Chen T."/>
            <person name="Dewhirst F.E."/>
        </authorList>
    </citation>
    <scope>NUCLEOTIDE SEQUENCE</scope>
    <source>
        <strain evidence="3">F0714</strain>
    </source>
</reference>
<dbReference type="InterPro" id="IPR006976">
    <property type="entry name" value="VanZ-like"/>
</dbReference>
<feature type="transmembrane region" description="Helical" evidence="1">
    <location>
        <begin position="330"/>
        <end position="348"/>
    </location>
</feature>
<dbReference type="AlphaFoldDB" id="A0A3S4W5P3"/>
<feature type="transmembrane region" description="Helical" evidence="1">
    <location>
        <begin position="39"/>
        <end position="61"/>
    </location>
</feature>
<evidence type="ECO:0000259" key="2">
    <source>
        <dbReference type="Pfam" id="PF04892"/>
    </source>
</evidence>
<feature type="transmembrane region" description="Helical" evidence="1">
    <location>
        <begin position="305"/>
        <end position="324"/>
    </location>
</feature>
<dbReference type="InterPro" id="IPR053150">
    <property type="entry name" value="Teicoplanin_resist-assoc"/>
</dbReference>
<dbReference type="Pfam" id="PF04892">
    <property type="entry name" value="VanZ"/>
    <property type="match status" value="1"/>
</dbReference>
<organism evidence="4 5">
    <name type="scientific">Arachnia propionica</name>
    <dbReference type="NCBI Taxonomy" id="1750"/>
    <lineage>
        <taxon>Bacteria</taxon>
        <taxon>Bacillati</taxon>
        <taxon>Actinomycetota</taxon>
        <taxon>Actinomycetes</taxon>
        <taxon>Propionibacteriales</taxon>
        <taxon>Propionibacteriaceae</taxon>
        <taxon>Arachnia</taxon>
    </lineage>
</organism>
<evidence type="ECO:0000313" key="5">
    <source>
        <dbReference type="Proteomes" id="UP000273044"/>
    </source>
</evidence>
<accession>A0A3S4W5P3</accession>
<protein>
    <submittedName>
        <fullName evidence="3">VanZ family protein</fullName>
    </submittedName>
    <submittedName>
        <fullName evidence="4">VanZ like family</fullName>
    </submittedName>
</protein>
<feature type="transmembrane region" description="Helical" evidence="1">
    <location>
        <begin position="101"/>
        <end position="124"/>
    </location>
</feature>
<proteinExistence type="predicted"/>
<evidence type="ECO:0000313" key="4">
    <source>
        <dbReference type="EMBL" id="VEH69366.1"/>
    </source>
</evidence>
<gene>
    <name evidence="3" type="ORF">J5A53_12515</name>
    <name evidence="4" type="ORF">NCTC12967_00633</name>
</gene>
<reference evidence="4 5" key="1">
    <citation type="submission" date="2018-12" db="EMBL/GenBank/DDBJ databases">
        <authorList>
            <consortium name="Pathogen Informatics"/>
        </authorList>
    </citation>
    <scope>NUCLEOTIDE SEQUENCE [LARGE SCALE GENOMIC DNA]</scope>
    <source>
        <strain evidence="4 5">NCTC12967</strain>
    </source>
</reference>
<feature type="transmembrane region" description="Helical" evidence="1">
    <location>
        <begin position="249"/>
        <end position="271"/>
    </location>
</feature>